<dbReference type="PANTHER" id="PTHR13450">
    <property type="entry name" value="MITOCHONDRIAL 39S RIBOSOMAL PROTEIN L42"/>
    <property type="match status" value="1"/>
</dbReference>
<keyword evidence="4" id="KW-0689">Ribosomal protein</keyword>
<keyword evidence="9" id="KW-1185">Reference proteome</keyword>
<evidence type="ECO:0000313" key="9">
    <source>
        <dbReference type="Proteomes" id="UP000887568"/>
    </source>
</evidence>
<dbReference type="Proteomes" id="UP000887568">
    <property type="component" value="Unplaced"/>
</dbReference>
<protein>
    <recommendedName>
        <fullName evidence="7">Large ribosomal subunit protein mL42</fullName>
    </recommendedName>
</protein>
<evidence type="ECO:0000313" key="8">
    <source>
        <dbReference type="EnsemblMetazoa" id="XP_038061764.1"/>
    </source>
</evidence>
<proteinExistence type="inferred from homology"/>
<evidence type="ECO:0000256" key="5">
    <source>
        <dbReference type="ARBA" id="ARBA00023128"/>
    </source>
</evidence>
<reference evidence="8" key="1">
    <citation type="submission" date="2022-11" db="UniProtKB">
        <authorList>
            <consortium name="EnsemblMetazoa"/>
        </authorList>
    </citation>
    <scope>IDENTIFICATION</scope>
</reference>
<keyword evidence="5" id="KW-0496">Mitochondrion</keyword>
<dbReference type="AlphaFoldDB" id="A0A914AEH8"/>
<dbReference type="RefSeq" id="XP_038061764.1">
    <property type="nucleotide sequence ID" value="XM_038205836.1"/>
</dbReference>
<dbReference type="InterPro" id="IPR019346">
    <property type="entry name" value="Ribosomal_mL42"/>
</dbReference>
<comment type="subcellular location">
    <subcellularLocation>
        <location evidence="1">Mitochondrion</location>
    </subcellularLocation>
</comment>
<accession>A0A914AEH8</accession>
<sequence length="151" mass="17576">MAAHIRRLLSLQQPLHSYLSLPSVAKRISQFPLGCSICREFSNSRTIENDGSHAMVETADGNTIVCYHPSEPFPYENTKPIPRPDPSKPEESVDSILKMKLNHENWNKEQRGPDVHELAKMFYTTKHRWYPLGIRKRNKVKRNPPRDRPYI</sequence>
<dbReference type="GeneID" id="119732377"/>
<organism evidence="8 9">
    <name type="scientific">Patiria miniata</name>
    <name type="common">Bat star</name>
    <name type="synonym">Asterina miniata</name>
    <dbReference type="NCBI Taxonomy" id="46514"/>
    <lineage>
        <taxon>Eukaryota</taxon>
        <taxon>Metazoa</taxon>
        <taxon>Echinodermata</taxon>
        <taxon>Eleutherozoa</taxon>
        <taxon>Asterozoa</taxon>
        <taxon>Asteroidea</taxon>
        <taxon>Valvatacea</taxon>
        <taxon>Valvatida</taxon>
        <taxon>Asterinidae</taxon>
        <taxon>Patiria</taxon>
    </lineage>
</organism>
<evidence type="ECO:0000256" key="2">
    <source>
        <dbReference type="ARBA" id="ARBA00005556"/>
    </source>
</evidence>
<evidence type="ECO:0000256" key="3">
    <source>
        <dbReference type="ARBA" id="ARBA00022946"/>
    </source>
</evidence>
<dbReference type="GO" id="GO:0005762">
    <property type="term" value="C:mitochondrial large ribosomal subunit"/>
    <property type="evidence" value="ECO:0007669"/>
    <property type="project" value="TreeGrafter"/>
</dbReference>
<keyword evidence="3" id="KW-0809">Transit peptide</keyword>
<evidence type="ECO:0000256" key="7">
    <source>
        <dbReference type="ARBA" id="ARBA00035189"/>
    </source>
</evidence>
<dbReference type="OrthoDB" id="1107506at2759"/>
<evidence type="ECO:0000256" key="1">
    <source>
        <dbReference type="ARBA" id="ARBA00004173"/>
    </source>
</evidence>
<dbReference type="PANTHER" id="PTHR13450:SF4">
    <property type="entry name" value="LARGE RIBOSOMAL SUBUNIT PROTEIN ML42"/>
    <property type="match status" value="1"/>
</dbReference>
<name>A0A914AEH8_PATMI</name>
<dbReference type="EnsemblMetazoa" id="XM_038205836.1">
    <property type="protein sequence ID" value="XP_038061764.1"/>
    <property type="gene ID" value="LOC119732377"/>
</dbReference>
<keyword evidence="6" id="KW-0687">Ribonucleoprotein</keyword>
<dbReference type="OMA" id="SKSWDKE"/>
<evidence type="ECO:0000256" key="4">
    <source>
        <dbReference type="ARBA" id="ARBA00022980"/>
    </source>
</evidence>
<dbReference type="Pfam" id="PF10210">
    <property type="entry name" value="MRP-S32"/>
    <property type="match status" value="1"/>
</dbReference>
<comment type="similarity">
    <text evidence="2">Belongs to the mitochondrion-specific ribosomal protein mL42 family.</text>
</comment>
<evidence type="ECO:0000256" key="6">
    <source>
        <dbReference type="ARBA" id="ARBA00023274"/>
    </source>
</evidence>